<dbReference type="AlphaFoldDB" id="A0A1B6G3Q6"/>
<evidence type="ECO:0000256" key="1">
    <source>
        <dbReference type="ARBA" id="ARBA00022729"/>
    </source>
</evidence>
<sequence>LRHWHLSLTMLLTLGALLVSCSTLAQAAAKHNIPSYIQICKRNDPHLEDCILDSVEKLRPKLKTGIPELDVPGLEPLVLPVVDVSRGTGVRARGSNVTIRGASNFKVTNLKADLNNTKFYIGIKIPFLTFDAQYEVNARILVVPLKGKGPIKANATDVEGNAVLNGRKISHDGDTYVDFTDLKLNLDISNYNVHLDNLFNGNKELGEAVNLALNDNKREFMEALRPVVERIVANVLLDIANKITKNFTYDELFPLN</sequence>
<evidence type="ECO:0000313" key="5">
    <source>
        <dbReference type="EMBL" id="JAS57078.1"/>
    </source>
</evidence>
<dbReference type="SMART" id="SM00700">
    <property type="entry name" value="JHBP"/>
    <property type="match status" value="1"/>
</dbReference>
<dbReference type="GO" id="GO:0005615">
    <property type="term" value="C:extracellular space"/>
    <property type="evidence" value="ECO:0007669"/>
    <property type="project" value="TreeGrafter"/>
</dbReference>
<dbReference type="PANTHER" id="PTHR11008:SF39">
    <property type="entry name" value="CIRCADIAN CLOCK-CONTROLLED PROTEIN-LIKE PROTEIN"/>
    <property type="match status" value="1"/>
</dbReference>
<dbReference type="Pfam" id="PF06585">
    <property type="entry name" value="JHBP"/>
    <property type="match status" value="1"/>
</dbReference>
<dbReference type="EMBL" id="GECZ01012691">
    <property type="protein sequence ID" value="JAS57078.1"/>
    <property type="molecule type" value="Transcribed_RNA"/>
</dbReference>
<dbReference type="InterPro" id="IPR010562">
    <property type="entry name" value="Haemolymph_juvenile_hormone-bd"/>
</dbReference>
<organism evidence="5">
    <name type="scientific">Cuerna arida</name>
    <dbReference type="NCBI Taxonomy" id="1464854"/>
    <lineage>
        <taxon>Eukaryota</taxon>
        <taxon>Metazoa</taxon>
        <taxon>Ecdysozoa</taxon>
        <taxon>Arthropoda</taxon>
        <taxon>Hexapoda</taxon>
        <taxon>Insecta</taxon>
        <taxon>Pterygota</taxon>
        <taxon>Neoptera</taxon>
        <taxon>Paraneoptera</taxon>
        <taxon>Hemiptera</taxon>
        <taxon>Auchenorrhyncha</taxon>
        <taxon>Membracoidea</taxon>
        <taxon>Cicadellidae</taxon>
        <taxon>Cicadellinae</taxon>
        <taxon>Proconiini</taxon>
        <taxon>Cuerna</taxon>
    </lineage>
</organism>
<keyword evidence="2" id="KW-0090">Biological rhythms</keyword>
<feature type="signal peptide" evidence="4">
    <location>
        <begin position="1"/>
        <end position="27"/>
    </location>
</feature>
<evidence type="ECO:0000256" key="4">
    <source>
        <dbReference type="SAM" id="SignalP"/>
    </source>
</evidence>
<keyword evidence="1 4" id="KW-0732">Signal</keyword>
<feature type="chain" id="PRO_5008583385" description="Haemolymph juvenile hormone binding protein" evidence="4">
    <location>
        <begin position="28"/>
        <end position="256"/>
    </location>
</feature>
<reference evidence="5" key="1">
    <citation type="submission" date="2015-11" db="EMBL/GenBank/DDBJ databases">
        <title>De novo transcriptome assembly of four potential Pierce s Disease insect vectors from Arizona vineyards.</title>
        <authorList>
            <person name="Tassone E.E."/>
        </authorList>
    </citation>
    <scope>NUCLEOTIDE SEQUENCE</scope>
</reference>
<evidence type="ECO:0000313" key="6">
    <source>
        <dbReference type="EMBL" id="JAS64390.1"/>
    </source>
</evidence>
<evidence type="ECO:0008006" key="7">
    <source>
        <dbReference type="Google" id="ProtNLM"/>
    </source>
</evidence>
<proteinExistence type="inferred from homology"/>
<dbReference type="InterPro" id="IPR038606">
    <property type="entry name" value="To_sf"/>
</dbReference>
<feature type="non-terminal residue" evidence="5">
    <location>
        <position position="1"/>
    </location>
</feature>
<dbReference type="FunFam" id="3.15.10.30:FF:000001">
    <property type="entry name" value="Takeout-like protein 1"/>
    <property type="match status" value="1"/>
</dbReference>
<dbReference type="Gene3D" id="3.15.10.30">
    <property type="entry name" value="Haemolymph juvenile hormone binding protein"/>
    <property type="match status" value="1"/>
</dbReference>
<dbReference type="EMBL" id="GECZ01005379">
    <property type="protein sequence ID" value="JAS64390.1"/>
    <property type="molecule type" value="Transcribed_RNA"/>
</dbReference>
<gene>
    <name evidence="6" type="ORF">g.22080</name>
    <name evidence="5" type="ORF">g.22081</name>
</gene>
<name>A0A1B6G3Q6_9HEMI</name>
<protein>
    <recommendedName>
        <fullName evidence="7">Haemolymph juvenile hormone binding protein</fullName>
    </recommendedName>
</protein>
<accession>A0A1B6G3Q6</accession>
<evidence type="ECO:0000256" key="2">
    <source>
        <dbReference type="ARBA" id="ARBA00023108"/>
    </source>
</evidence>
<dbReference type="PANTHER" id="PTHR11008">
    <property type="entry name" value="PROTEIN TAKEOUT-LIKE PROTEIN"/>
    <property type="match status" value="1"/>
</dbReference>
<comment type="similarity">
    <text evidence="3">Belongs to the TO family.</text>
</comment>
<dbReference type="GO" id="GO:0007623">
    <property type="term" value="P:circadian rhythm"/>
    <property type="evidence" value="ECO:0007669"/>
    <property type="project" value="UniProtKB-ARBA"/>
</dbReference>
<evidence type="ECO:0000256" key="3">
    <source>
        <dbReference type="ARBA" id="ARBA00060902"/>
    </source>
</evidence>